<reference evidence="2" key="1">
    <citation type="submission" date="2019-06" db="EMBL/GenBank/DDBJ databases">
        <title>Draft genome sequence of the griseofulvin-producing fungus Xylaria cubensis strain G536.</title>
        <authorList>
            <person name="Mead M.E."/>
            <person name="Raja H.A."/>
            <person name="Steenwyk J.L."/>
            <person name="Knowles S.L."/>
            <person name="Oberlies N.H."/>
            <person name="Rokas A."/>
        </authorList>
    </citation>
    <scope>NUCLEOTIDE SEQUENCE [LARGE SCALE GENOMIC DNA]</scope>
    <source>
        <strain evidence="2">G536</strain>
    </source>
</reference>
<accession>A0A553I1S5</accession>
<evidence type="ECO:0000313" key="1">
    <source>
        <dbReference type="EMBL" id="TRX94156.1"/>
    </source>
</evidence>
<keyword evidence="2" id="KW-1185">Reference proteome</keyword>
<comment type="caution">
    <text evidence="1">The sequence shown here is derived from an EMBL/GenBank/DDBJ whole genome shotgun (WGS) entry which is preliminary data.</text>
</comment>
<name>A0A553I1S5_9PEZI</name>
<protein>
    <submittedName>
        <fullName evidence="1">Uncharacterized protein</fullName>
    </submittedName>
</protein>
<sequence>MLAHRCFSDAFASCPGIAETIIRQQIHPQLQPLAIAHIEASHKTYTRRDRDEVKRLYLDVFENPTRFTDRIDTSNLTNPLPTRDLIQMGRVYDVIADNIGAGLVDCAVGLIIDSRPGKIFSQSESEWLRFFRAFYRLELFFKLWWTYAVMEAESVQPHEIGLSNDDPLVRDSMRHRWIDIWISQGLEFWLLVRQADSHETRLALLASAIKRKYVFFEEMYLETFPASRLFEPWITFQQNAVEVDIPNTDYDDSDSGPSCMWITCHQPYTPRVLMVDFESTLSVAKRAYLF</sequence>
<dbReference type="OrthoDB" id="5427059at2759"/>
<gene>
    <name evidence="1" type="ORF">FHL15_004924</name>
</gene>
<evidence type="ECO:0000313" key="2">
    <source>
        <dbReference type="Proteomes" id="UP000319160"/>
    </source>
</evidence>
<dbReference type="Proteomes" id="UP000319160">
    <property type="component" value="Unassembled WGS sequence"/>
</dbReference>
<dbReference type="STRING" id="2512241.A0A553I1S5"/>
<organism evidence="1 2">
    <name type="scientific">Xylaria flabelliformis</name>
    <dbReference type="NCBI Taxonomy" id="2512241"/>
    <lineage>
        <taxon>Eukaryota</taxon>
        <taxon>Fungi</taxon>
        <taxon>Dikarya</taxon>
        <taxon>Ascomycota</taxon>
        <taxon>Pezizomycotina</taxon>
        <taxon>Sordariomycetes</taxon>
        <taxon>Xylariomycetidae</taxon>
        <taxon>Xylariales</taxon>
        <taxon>Xylariaceae</taxon>
        <taxon>Xylaria</taxon>
    </lineage>
</organism>
<dbReference type="EMBL" id="VFLP01000024">
    <property type="protein sequence ID" value="TRX94156.1"/>
    <property type="molecule type" value="Genomic_DNA"/>
</dbReference>
<dbReference type="AlphaFoldDB" id="A0A553I1S5"/>
<proteinExistence type="predicted"/>